<dbReference type="eggNOG" id="COG3324">
    <property type="taxonomic scope" value="Bacteria"/>
</dbReference>
<dbReference type="STRING" id="497964.CfE428DRAFT_0644"/>
<keyword evidence="2" id="KW-0560">Oxidoreductase</keyword>
<dbReference type="Pfam" id="PF18029">
    <property type="entry name" value="Glyoxalase_6"/>
    <property type="match status" value="1"/>
</dbReference>
<proteinExistence type="predicted"/>
<dbReference type="InterPro" id="IPR029068">
    <property type="entry name" value="Glyas_Bleomycin-R_OHBP_Dase"/>
</dbReference>
<dbReference type="InterPro" id="IPR052164">
    <property type="entry name" value="Anthracycline_SecMetBiosynth"/>
</dbReference>
<comment type="caution">
    <text evidence="2">The sequence shown here is derived from an EMBL/GenBank/DDBJ whole genome shotgun (WGS) entry which is preliminary data.</text>
</comment>
<accession>B4CVF7</accession>
<feature type="domain" description="Glyoxalase-like" evidence="1">
    <location>
        <begin position="12"/>
        <end position="113"/>
    </location>
</feature>
<dbReference type="AlphaFoldDB" id="B4CVF7"/>
<evidence type="ECO:0000313" key="3">
    <source>
        <dbReference type="Proteomes" id="UP000005824"/>
    </source>
</evidence>
<keyword evidence="2" id="KW-0223">Dioxygenase</keyword>
<dbReference type="RefSeq" id="WP_006977971.1">
    <property type="nucleotide sequence ID" value="NZ_ABVL01000002.1"/>
</dbReference>
<dbReference type="PANTHER" id="PTHR33993">
    <property type="entry name" value="GLYOXALASE-RELATED"/>
    <property type="match status" value="1"/>
</dbReference>
<sequence length="123" mass="13183">MKPNIVWYDIPALDLDRAIQFYSAVLGAPVKKETVGDIPLGWLPAEDGGQMGCVCVAKDFKPSAGGVMIYLSVNGRLKTAVEAVRANGGKVQSDIHSIDPYGFRAEVLDSEGNCIALRSETEV</sequence>
<dbReference type="CDD" id="cd07247">
    <property type="entry name" value="SgaA_N_like"/>
    <property type="match status" value="1"/>
</dbReference>
<dbReference type="Proteomes" id="UP000005824">
    <property type="component" value="Unassembled WGS sequence"/>
</dbReference>
<dbReference type="Gene3D" id="3.10.180.10">
    <property type="entry name" value="2,3-Dihydroxybiphenyl 1,2-Dioxygenase, domain 1"/>
    <property type="match status" value="1"/>
</dbReference>
<dbReference type="GO" id="GO:0051213">
    <property type="term" value="F:dioxygenase activity"/>
    <property type="evidence" value="ECO:0007669"/>
    <property type="project" value="UniProtKB-KW"/>
</dbReference>
<reference evidence="2 3" key="1">
    <citation type="journal article" date="2011" name="J. Bacteriol.">
        <title>Genome sequence of Chthoniobacter flavus Ellin428, an aerobic heterotrophic soil bacterium.</title>
        <authorList>
            <person name="Kant R."/>
            <person name="van Passel M.W."/>
            <person name="Palva A."/>
            <person name="Lucas S."/>
            <person name="Lapidus A."/>
            <person name="Glavina Del Rio T."/>
            <person name="Dalin E."/>
            <person name="Tice H."/>
            <person name="Bruce D."/>
            <person name="Goodwin L."/>
            <person name="Pitluck S."/>
            <person name="Larimer F.W."/>
            <person name="Land M.L."/>
            <person name="Hauser L."/>
            <person name="Sangwan P."/>
            <person name="de Vos W.M."/>
            <person name="Janssen P.H."/>
            <person name="Smidt H."/>
        </authorList>
    </citation>
    <scope>NUCLEOTIDE SEQUENCE [LARGE SCALE GENOMIC DNA]</scope>
    <source>
        <strain evidence="2 3">Ellin428</strain>
    </source>
</reference>
<dbReference type="PANTHER" id="PTHR33993:SF2">
    <property type="entry name" value="VOC DOMAIN-CONTAINING PROTEIN"/>
    <property type="match status" value="1"/>
</dbReference>
<evidence type="ECO:0000313" key="2">
    <source>
        <dbReference type="EMBL" id="EDY21399.1"/>
    </source>
</evidence>
<name>B4CVF7_9BACT</name>
<dbReference type="InterPro" id="IPR041581">
    <property type="entry name" value="Glyoxalase_6"/>
</dbReference>
<gene>
    <name evidence="2" type="ORF">CfE428DRAFT_0644</name>
</gene>
<dbReference type="InParanoid" id="B4CVF7"/>
<keyword evidence="3" id="KW-1185">Reference proteome</keyword>
<organism evidence="2 3">
    <name type="scientific">Chthoniobacter flavus Ellin428</name>
    <dbReference type="NCBI Taxonomy" id="497964"/>
    <lineage>
        <taxon>Bacteria</taxon>
        <taxon>Pseudomonadati</taxon>
        <taxon>Verrucomicrobiota</taxon>
        <taxon>Spartobacteria</taxon>
        <taxon>Chthoniobacterales</taxon>
        <taxon>Chthoniobacteraceae</taxon>
        <taxon>Chthoniobacter</taxon>
    </lineage>
</organism>
<evidence type="ECO:0000259" key="1">
    <source>
        <dbReference type="Pfam" id="PF18029"/>
    </source>
</evidence>
<dbReference type="SUPFAM" id="SSF54593">
    <property type="entry name" value="Glyoxalase/Bleomycin resistance protein/Dihydroxybiphenyl dioxygenase"/>
    <property type="match status" value="1"/>
</dbReference>
<dbReference type="EMBL" id="ABVL01000002">
    <property type="protein sequence ID" value="EDY21399.1"/>
    <property type="molecule type" value="Genomic_DNA"/>
</dbReference>
<protein>
    <submittedName>
        <fullName evidence="2">Glyoxalase/bleomycin resistance protein/dioxygenase</fullName>
    </submittedName>
</protein>